<feature type="compositionally biased region" description="Polar residues" evidence="1">
    <location>
        <begin position="153"/>
        <end position="164"/>
    </location>
</feature>
<dbReference type="RefSeq" id="WP_200352491.1">
    <property type="nucleotide sequence ID" value="NZ_BAABHZ010000001.1"/>
</dbReference>
<dbReference type="EMBL" id="JAENIK010000012">
    <property type="protein sequence ID" value="MBK1817551.1"/>
    <property type="molecule type" value="Genomic_DNA"/>
</dbReference>
<organism evidence="3 4">
    <name type="scientific">Luteolibacter yonseiensis</name>
    <dbReference type="NCBI Taxonomy" id="1144680"/>
    <lineage>
        <taxon>Bacteria</taxon>
        <taxon>Pseudomonadati</taxon>
        <taxon>Verrucomicrobiota</taxon>
        <taxon>Verrucomicrobiia</taxon>
        <taxon>Verrucomicrobiales</taxon>
        <taxon>Verrucomicrobiaceae</taxon>
        <taxon>Luteolibacter</taxon>
    </lineage>
</organism>
<proteinExistence type="predicted"/>
<evidence type="ECO:0000256" key="2">
    <source>
        <dbReference type="SAM" id="Phobius"/>
    </source>
</evidence>
<name>A0A934VD13_9BACT</name>
<accession>A0A934VD13</accession>
<evidence type="ECO:0000256" key="1">
    <source>
        <dbReference type="SAM" id="MobiDB-lite"/>
    </source>
</evidence>
<dbReference type="AlphaFoldDB" id="A0A934VD13"/>
<comment type="caution">
    <text evidence="3">The sequence shown here is derived from an EMBL/GenBank/DDBJ whole genome shotgun (WGS) entry which is preliminary data.</text>
</comment>
<sequence>MSTLRVNPLPTPSGDAGTPVLQKEWEGGFVDEAVIAAMLARPYVKRSAPQPEDMALSAEDLDFAGWSAPVAPVRETPAPPEPVAISVPRAAPLPAAEPEEARPRQGNLLWWLAGTALALSAILFFSVLPSFLSGPVVPTVEKGTPPGQAKAVSATTFPAQDTSNGEGGAPQP</sequence>
<keyword evidence="2" id="KW-1133">Transmembrane helix</keyword>
<protein>
    <recommendedName>
        <fullName evidence="5">Transmembrane protein</fullName>
    </recommendedName>
</protein>
<reference evidence="3" key="1">
    <citation type="submission" date="2021-01" db="EMBL/GenBank/DDBJ databases">
        <title>Modified the classification status of verrucomicrobia.</title>
        <authorList>
            <person name="Feng X."/>
        </authorList>
    </citation>
    <scope>NUCLEOTIDE SEQUENCE</scope>
    <source>
        <strain evidence="3">JCM 18052</strain>
    </source>
</reference>
<keyword evidence="4" id="KW-1185">Reference proteome</keyword>
<evidence type="ECO:0008006" key="5">
    <source>
        <dbReference type="Google" id="ProtNLM"/>
    </source>
</evidence>
<evidence type="ECO:0000313" key="3">
    <source>
        <dbReference type="EMBL" id="MBK1817551.1"/>
    </source>
</evidence>
<keyword evidence="2" id="KW-0812">Transmembrane</keyword>
<gene>
    <name evidence="3" type="ORF">JIN84_18170</name>
</gene>
<feature type="region of interest" description="Disordered" evidence="1">
    <location>
        <begin position="142"/>
        <end position="172"/>
    </location>
</feature>
<evidence type="ECO:0000313" key="4">
    <source>
        <dbReference type="Proteomes" id="UP000600139"/>
    </source>
</evidence>
<keyword evidence="2" id="KW-0472">Membrane</keyword>
<feature type="transmembrane region" description="Helical" evidence="2">
    <location>
        <begin position="108"/>
        <end position="128"/>
    </location>
</feature>
<dbReference type="Proteomes" id="UP000600139">
    <property type="component" value="Unassembled WGS sequence"/>
</dbReference>